<evidence type="ECO:0000313" key="3">
    <source>
        <dbReference type="Proteomes" id="UP001060150"/>
    </source>
</evidence>
<feature type="domain" description="Trypsin-co-occurring" evidence="1">
    <location>
        <begin position="13"/>
        <end position="105"/>
    </location>
</feature>
<proteinExistence type="predicted"/>
<accession>A0ABY5NDF9</accession>
<organism evidence="2 3">
    <name type="scientific">Streptomyces changanensis</name>
    <dbReference type="NCBI Taxonomy" id="2964669"/>
    <lineage>
        <taxon>Bacteria</taxon>
        <taxon>Bacillati</taxon>
        <taxon>Actinomycetota</taxon>
        <taxon>Actinomycetes</taxon>
        <taxon>Kitasatosporales</taxon>
        <taxon>Streptomycetaceae</taxon>
        <taxon>Streptomyces</taxon>
    </lineage>
</organism>
<name>A0ABY5NDF9_9ACTN</name>
<reference evidence="2" key="1">
    <citation type="submission" date="2022-08" db="EMBL/GenBank/DDBJ databases">
        <title>Streptomyces changanensis sp. nov., an actinomycete isolated from soil.</title>
        <authorList>
            <person name="Wu H."/>
            <person name="Han L."/>
        </authorList>
    </citation>
    <scope>NUCLEOTIDE SEQUENCE</scope>
    <source>
        <strain evidence="2">HL-66</strain>
    </source>
</reference>
<gene>
    <name evidence="2" type="ORF">NRO40_26680</name>
</gene>
<dbReference type="NCBIfam" id="NF041216">
    <property type="entry name" value="CU044_2847_fam"/>
    <property type="match status" value="1"/>
</dbReference>
<sequence length="106" mass="10900">MAQLITIDVGDGSGGAAVFETEAGLVPVDTEGVPGEGLTARARVSFQEALEQLGPTLSSLSRTLRDMGPDEAEVEFGLKVGGETGVVVAKGTAGVNFAVRLVWRRG</sequence>
<evidence type="ECO:0000313" key="2">
    <source>
        <dbReference type="EMBL" id="UUS34053.1"/>
    </source>
</evidence>
<keyword evidence="3" id="KW-1185">Reference proteome</keyword>
<dbReference type="InterPro" id="IPR045794">
    <property type="entry name" value="Trypco1"/>
</dbReference>
<evidence type="ECO:0000259" key="1">
    <source>
        <dbReference type="Pfam" id="PF19493"/>
    </source>
</evidence>
<dbReference type="RefSeq" id="WP_107115039.1">
    <property type="nucleotide sequence ID" value="NZ_CP102332.1"/>
</dbReference>
<dbReference type="Proteomes" id="UP001060150">
    <property type="component" value="Chromosome"/>
</dbReference>
<dbReference type="Pfam" id="PF19493">
    <property type="entry name" value="Trypco1"/>
    <property type="match status" value="1"/>
</dbReference>
<protein>
    <recommendedName>
        <fullName evidence="1">Trypsin-co-occurring domain-containing protein</fullName>
    </recommendedName>
</protein>
<dbReference type="EMBL" id="CP102332">
    <property type="protein sequence ID" value="UUS34053.1"/>
    <property type="molecule type" value="Genomic_DNA"/>
</dbReference>